<comment type="subcellular location">
    <subcellularLocation>
        <location evidence="2">Cell membrane</location>
        <topology evidence="2">Multi-pass membrane protein</topology>
    </subcellularLocation>
</comment>
<gene>
    <name evidence="3" type="ORF">G4V39_08960</name>
</gene>
<evidence type="ECO:0000256" key="2">
    <source>
        <dbReference type="RuleBase" id="RU004429"/>
    </source>
</evidence>
<dbReference type="Pfam" id="PF00499">
    <property type="entry name" value="Oxidored_q3"/>
    <property type="match status" value="1"/>
</dbReference>
<organism evidence="3 4">
    <name type="scientific">Thermosulfuriphilus ammonigenes</name>
    <dbReference type="NCBI Taxonomy" id="1936021"/>
    <lineage>
        <taxon>Bacteria</taxon>
        <taxon>Pseudomonadati</taxon>
        <taxon>Thermodesulfobacteriota</taxon>
        <taxon>Thermodesulfobacteria</taxon>
        <taxon>Thermodesulfobacteriales</taxon>
        <taxon>Thermodesulfobacteriaceae</taxon>
        <taxon>Thermosulfuriphilus</taxon>
    </lineage>
</organism>
<dbReference type="AlphaFoldDB" id="A0A6G7PXZ1"/>
<dbReference type="GO" id="GO:0005886">
    <property type="term" value="C:plasma membrane"/>
    <property type="evidence" value="ECO:0007669"/>
    <property type="project" value="UniProtKB-SubCell"/>
</dbReference>
<keyword evidence="2" id="KW-0472">Membrane</keyword>
<accession>A0A6G7PXZ1</accession>
<feature type="transmembrane region" description="Helical" evidence="2">
    <location>
        <begin position="33"/>
        <end position="51"/>
    </location>
</feature>
<comment type="function">
    <text evidence="2">NDH-1 shuttles electrons from NADH, via FMN and iron-sulfur (Fe-S) centers, to quinones in the respiratory chain. Couples the redox reaction to proton translocation (for every two electrons transferred, four hydrogen ions are translocated across the cytoplasmic membrane), and thus conserves the redox energy in a proton gradient.</text>
</comment>
<feature type="transmembrane region" description="Helical" evidence="2">
    <location>
        <begin position="91"/>
        <end position="112"/>
    </location>
</feature>
<dbReference type="GO" id="GO:0048038">
    <property type="term" value="F:quinone binding"/>
    <property type="evidence" value="ECO:0007669"/>
    <property type="project" value="UniProtKB-UniRule"/>
</dbReference>
<protein>
    <recommendedName>
        <fullName evidence="2">NADH-quinone oxidoreductase subunit J</fullName>
        <ecNumber evidence="2">7.1.1.-</ecNumber>
    </recommendedName>
</protein>
<evidence type="ECO:0000313" key="3">
    <source>
        <dbReference type="EMBL" id="QIJ72391.1"/>
    </source>
</evidence>
<name>A0A6G7PXZ1_9BACT</name>
<dbReference type="KEGG" id="tav:G4V39_08960"/>
<evidence type="ECO:0000256" key="1">
    <source>
        <dbReference type="ARBA" id="ARBA00005698"/>
    </source>
</evidence>
<comment type="catalytic activity">
    <reaction evidence="2">
        <text>a quinone + NADH + 5 H(+)(in) = a quinol + NAD(+) + 4 H(+)(out)</text>
        <dbReference type="Rhea" id="RHEA:57888"/>
        <dbReference type="ChEBI" id="CHEBI:15378"/>
        <dbReference type="ChEBI" id="CHEBI:24646"/>
        <dbReference type="ChEBI" id="CHEBI:57540"/>
        <dbReference type="ChEBI" id="CHEBI:57945"/>
        <dbReference type="ChEBI" id="CHEBI:132124"/>
    </reaction>
</comment>
<sequence length="177" mass="19288">MEGMLAKVVFIYLAVALVVTSTLVITTRNAVHAVLWMLIMFFHQAVLFLTAGAEFLAAVQIIVYAGAVLVLFLFVVYLINLRSEIRIQNFVIYWPVALFMAASLGMLAVGAVKDFVPGPKTGVLTSQALLEVGHTRLLGRLLFSEHVLAFEAAGVILLVAVLGAVILTRRLHQGVKR</sequence>
<dbReference type="PANTHER" id="PTHR33269">
    <property type="entry name" value="NADH-UBIQUINONE OXIDOREDUCTASE CHAIN 6"/>
    <property type="match status" value="1"/>
</dbReference>
<dbReference type="RefSeq" id="WP_166032608.1">
    <property type="nucleotide sequence ID" value="NZ_CP048877.1"/>
</dbReference>
<dbReference type="GO" id="GO:0008137">
    <property type="term" value="F:NADH dehydrogenase (ubiquinone) activity"/>
    <property type="evidence" value="ECO:0007669"/>
    <property type="project" value="UniProtKB-UniRule"/>
</dbReference>
<comment type="similarity">
    <text evidence="1 2">Belongs to the complex I subunit 6 family.</text>
</comment>
<feature type="transmembrane region" description="Helical" evidence="2">
    <location>
        <begin position="147"/>
        <end position="167"/>
    </location>
</feature>
<dbReference type="EMBL" id="CP048877">
    <property type="protein sequence ID" value="QIJ72391.1"/>
    <property type="molecule type" value="Genomic_DNA"/>
</dbReference>
<dbReference type="InterPro" id="IPR042106">
    <property type="entry name" value="Nuo/plastoQ_OxRdtase_6_NuoJ"/>
</dbReference>
<dbReference type="InterPro" id="IPR001457">
    <property type="entry name" value="NADH_UbQ/plastoQ_OxRdtase_su6"/>
</dbReference>
<feature type="transmembrane region" description="Helical" evidence="2">
    <location>
        <begin position="6"/>
        <end position="26"/>
    </location>
</feature>
<dbReference type="EC" id="7.1.1.-" evidence="2"/>
<feature type="transmembrane region" description="Helical" evidence="2">
    <location>
        <begin position="57"/>
        <end position="79"/>
    </location>
</feature>
<dbReference type="PANTHER" id="PTHR33269:SF17">
    <property type="entry name" value="NADH-UBIQUINONE OXIDOREDUCTASE CHAIN 6"/>
    <property type="match status" value="1"/>
</dbReference>
<keyword evidence="4" id="KW-1185">Reference proteome</keyword>
<dbReference type="Proteomes" id="UP000502179">
    <property type="component" value="Chromosome"/>
</dbReference>
<keyword evidence="2" id="KW-1133">Transmembrane helix</keyword>
<proteinExistence type="inferred from homology"/>
<keyword evidence="2" id="KW-0874">Quinone</keyword>
<dbReference type="Gene3D" id="1.20.120.1200">
    <property type="entry name" value="NADH-ubiquinone/plastoquinone oxidoreductase chain 6, subunit NuoJ"/>
    <property type="match status" value="1"/>
</dbReference>
<reference evidence="3 4" key="1">
    <citation type="submission" date="2020-02" db="EMBL/GenBank/DDBJ databases">
        <title>Genome analysis of Thermosulfuriphilus ammonigenes ST65T, an anaerobic thermophilic chemolithoautotrophic bacterium isolated from a deep-sea hydrothermal vent.</title>
        <authorList>
            <person name="Slobodkina G."/>
            <person name="Allioux M."/>
            <person name="Merkel A."/>
            <person name="Alain K."/>
            <person name="Jebbar M."/>
            <person name="Slobodkin A."/>
        </authorList>
    </citation>
    <scope>NUCLEOTIDE SEQUENCE [LARGE SCALE GENOMIC DNA]</scope>
    <source>
        <strain evidence="3 4">ST65</strain>
    </source>
</reference>
<keyword evidence="2" id="KW-1003">Cell membrane</keyword>
<evidence type="ECO:0000313" key="4">
    <source>
        <dbReference type="Proteomes" id="UP000502179"/>
    </source>
</evidence>
<keyword evidence="2" id="KW-0520">NAD</keyword>
<keyword evidence="2" id="KW-0812">Transmembrane</keyword>